<keyword evidence="2" id="KW-0813">Transport</keyword>
<dbReference type="PANTHER" id="PTHR43549">
    <property type="entry name" value="MULTIDRUG RESISTANCE PROTEIN YPNP-RELATED"/>
    <property type="match status" value="1"/>
</dbReference>
<gene>
    <name evidence="8" type="ORF">IAB46_13420</name>
</gene>
<reference evidence="8" key="1">
    <citation type="submission" date="2020-10" db="EMBL/GenBank/DDBJ databases">
        <authorList>
            <person name="Gilroy R."/>
        </authorList>
    </citation>
    <scope>NUCLEOTIDE SEQUENCE</scope>
    <source>
        <strain evidence="8">CHK178-757</strain>
    </source>
</reference>
<evidence type="ECO:0000256" key="3">
    <source>
        <dbReference type="ARBA" id="ARBA00022475"/>
    </source>
</evidence>
<dbReference type="CDD" id="cd13138">
    <property type="entry name" value="MATE_yoeA_like"/>
    <property type="match status" value="1"/>
</dbReference>
<feature type="transmembrane region" description="Helical" evidence="7">
    <location>
        <begin position="141"/>
        <end position="166"/>
    </location>
</feature>
<feature type="transmembrane region" description="Helical" evidence="7">
    <location>
        <begin position="394"/>
        <end position="415"/>
    </location>
</feature>
<comment type="subcellular location">
    <subcellularLocation>
        <location evidence="1">Cell membrane</location>
        <topology evidence="1">Multi-pass membrane protein</topology>
    </subcellularLocation>
</comment>
<dbReference type="GO" id="GO:0005886">
    <property type="term" value="C:plasma membrane"/>
    <property type="evidence" value="ECO:0007669"/>
    <property type="project" value="UniProtKB-SubCell"/>
</dbReference>
<keyword evidence="4 7" id="KW-0812">Transmembrane</keyword>
<dbReference type="InterPro" id="IPR052031">
    <property type="entry name" value="Membrane_Transporter-Flippase"/>
</dbReference>
<comment type="caution">
    <text evidence="8">The sequence shown here is derived from an EMBL/GenBank/DDBJ whole genome shotgun (WGS) entry which is preliminary data.</text>
</comment>
<feature type="transmembrane region" description="Helical" evidence="7">
    <location>
        <begin position="173"/>
        <end position="193"/>
    </location>
</feature>
<dbReference type="PANTHER" id="PTHR43549:SF3">
    <property type="entry name" value="MULTIDRUG RESISTANCE PROTEIN YPNP-RELATED"/>
    <property type="match status" value="1"/>
</dbReference>
<evidence type="ECO:0000313" key="9">
    <source>
        <dbReference type="Proteomes" id="UP000823927"/>
    </source>
</evidence>
<feature type="transmembrane region" description="Helical" evidence="7">
    <location>
        <begin position="427"/>
        <end position="445"/>
    </location>
</feature>
<keyword evidence="3" id="KW-1003">Cell membrane</keyword>
<name>A0A9D1JRU4_9FIRM</name>
<dbReference type="PIRSF" id="PIRSF006603">
    <property type="entry name" value="DinF"/>
    <property type="match status" value="1"/>
</dbReference>
<dbReference type="Proteomes" id="UP000823927">
    <property type="component" value="Unassembled WGS sequence"/>
</dbReference>
<evidence type="ECO:0000256" key="4">
    <source>
        <dbReference type="ARBA" id="ARBA00022692"/>
    </source>
</evidence>
<evidence type="ECO:0000313" key="8">
    <source>
        <dbReference type="EMBL" id="HIS48523.1"/>
    </source>
</evidence>
<accession>A0A9D1JRU4</accession>
<evidence type="ECO:0000256" key="7">
    <source>
        <dbReference type="SAM" id="Phobius"/>
    </source>
</evidence>
<dbReference type="EMBL" id="DVIT01000057">
    <property type="protein sequence ID" value="HIS48523.1"/>
    <property type="molecule type" value="Genomic_DNA"/>
</dbReference>
<feature type="transmembrane region" description="Helical" evidence="7">
    <location>
        <begin position="21"/>
        <end position="45"/>
    </location>
</feature>
<keyword evidence="6 7" id="KW-0472">Membrane</keyword>
<dbReference type="NCBIfam" id="TIGR00797">
    <property type="entry name" value="matE"/>
    <property type="match status" value="1"/>
</dbReference>
<evidence type="ECO:0000256" key="2">
    <source>
        <dbReference type="ARBA" id="ARBA00022448"/>
    </source>
</evidence>
<protein>
    <submittedName>
        <fullName evidence="8">MATE family efflux transporter</fullName>
    </submittedName>
</protein>
<evidence type="ECO:0000256" key="1">
    <source>
        <dbReference type="ARBA" id="ARBA00004651"/>
    </source>
</evidence>
<feature type="transmembrane region" description="Helical" evidence="7">
    <location>
        <begin position="65"/>
        <end position="88"/>
    </location>
</feature>
<feature type="transmembrane region" description="Helical" evidence="7">
    <location>
        <begin position="363"/>
        <end position="382"/>
    </location>
</feature>
<feature type="transmembrane region" description="Helical" evidence="7">
    <location>
        <begin position="100"/>
        <end position="121"/>
    </location>
</feature>
<sequence>MSGTKKKSYEMDMCHGPLVKKLLIFTIPVMISGVLQLLFNAADIVVVGQFVGSQALAAVGSNSSLINLIVNVFIGISIGSNVLVARHYGAGEHEEVHKTVHTAILTGAVFGVLLIFIGQIVARPLLELMGSPEDVIDLATLYLRIYFVGMPMVMVYDFGASILRAVGDTRRPLYFLVIAGVVNVVLNLFFVIVCHLGVAGVALATIISQTISAILVVICLMRTDTCVKLTLKELRIHKRKLLQMMRIGLPAGVQGAIFSVSNVLIQSSVNSFGSVAMAGNAAAANIEGFIYTAMNSFYQAALSFTSQNAGAGEYKRVYKILGLCLLMVTITGFCLGNLALAFGRPLLGIYTSEADVVGFGLMRMKYICTTYFLCGMMDVTVGSLRGLGYSITPMLVSLTGACAFRVVWIFTVFVWSRSLDTLYVSYPVSWLITAAVQLLCFFIAMKRIRSRQRVLSH</sequence>
<dbReference type="GO" id="GO:0015297">
    <property type="term" value="F:antiporter activity"/>
    <property type="evidence" value="ECO:0007669"/>
    <property type="project" value="InterPro"/>
</dbReference>
<dbReference type="InterPro" id="IPR048279">
    <property type="entry name" value="MdtK-like"/>
</dbReference>
<feature type="transmembrane region" description="Helical" evidence="7">
    <location>
        <begin position="199"/>
        <end position="220"/>
    </location>
</feature>
<feature type="transmembrane region" description="Helical" evidence="7">
    <location>
        <begin position="320"/>
        <end position="343"/>
    </location>
</feature>
<evidence type="ECO:0000256" key="6">
    <source>
        <dbReference type="ARBA" id="ARBA00023136"/>
    </source>
</evidence>
<dbReference type="GO" id="GO:0042910">
    <property type="term" value="F:xenobiotic transmembrane transporter activity"/>
    <property type="evidence" value="ECO:0007669"/>
    <property type="project" value="InterPro"/>
</dbReference>
<organism evidence="8 9">
    <name type="scientific">Candidatus Scybalocola faecigallinarum</name>
    <dbReference type="NCBI Taxonomy" id="2840941"/>
    <lineage>
        <taxon>Bacteria</taxon>
        <taxon>Bacillati</taxon>
        <taxon>Bacillota</taxon>
        <taxon>Clostridia</taxon>
        <taxon>Lachnospirales</taxon>
        <taxon>Lachnospiraceae</taxon>
        <taxon>Lachnospiraceae incertae sedis</taxon>
        <taxon>Candidatus Scybalocola (ex Gilroy et al. 2021)</taxon>
    </lineage>
</organism>
<reference evidence="8" key="2">
    <citation type="journal article" date="2021" name="PeerJ">
        <title>Extensive microbial diversity within the chicken gut microbiome revealed by metagenomics and culture.</title>
        <authorList>
            <person name="Gilroy R."/>
            <person name="Ravi A."/>
            <person name="Getino M."/>
            <person name="Pursley I."/>
            <person name="Horton D.L."/>
            <person name="Alikhan N.F."/>
            <person name="Baker D."/>
            <person name="Gharbi K."/>
            <person name="Hall N."/>
            <person name="Watson M."/>
            <person name="Adriaenssens E.M."/>
            <person name="Foster-Nyarko E."/>
            <person name="Jarju S."/>
            <person name="Secka A."/>
            <person name="Antonio M."/>
            <person name="Oren A."/>
            <person name="Chaudhuri R.R."/>
            <person name="La Ragione R."/>
            <person name="Hildebrand F."/>
            <person name="Pallen M.J."/>
        </authorList>
    </citation>
    <scope>NUCLEOTIDE SEQUENCE</scope>
    <source>
        <strain evidence="8">CHK178-757</strain>
    </source>
</reference>
<evidence type="ECO:0000256" key="5">
    <source>
        <dbReference type="ARBA" id="ARBA00022989"/>
    </source>
</evidence>
<dbReference type="InterPro" id="IPR002528">
    <property type="entry name" value="MATE_fam"/>
</dbReference>
<proteinExistence type="predicted"/>
<dbReference type="AlphaFoldDB" id="A0A9D1JRU4"/>
<dbReference type="Pfam" id="PF01554">
    <property type="entry name" value="MatE"/>
    <property type="match status" value="2"/>
</dbReference>
<keyword evidence="5 7" id="KW-1133">Transmembrane helix</keyword>